<keyword evidence="2" id="KW-1185">Reference proteome</keyword>
<evidence type="ECO:0000313" key="2">
    <source>
        <dbReference type="Proteomes" id="UP001529510"/>
    </source>
</evidence>
<organism evidence="1 2">
    <name type="scientific">Cirrhinus mrigala</name>
    <name type="common">Mrigala</name>
    <dbReference type="NCBI Taxonomy" id="683832"/>
    <lineage>
        <taxon>Eukaryota</taxon>
        <taxon>Metazoa</taxon>
        <taxon>Chordata</taxon>
        <taxon>Craniata</taxon>
        <taxon>Vertebrata</taxon>
        <taxon>Euteleostomi</taxon>
        <taxon>Actinopterygii</taxon>
        <taxon>Neopterygii</taxon>
        <taxon>Teleostei</taxon>
        <taxon>Ostariophysi</taxon>
        <taxon>Cypriniformes</taxon>
        <taxon>Cyprinidae</taxon>
        <taxon>Labeoninae</taxon>
        <taxon>Labeonini</taxon>
        <taxon>Cirrhinus</taxon>
    </lineage>
</organism>
<gene>
    <name evidence="1" type="ORF">M9458_024614</name>
</gene>
<feature type="non-terminal residue" evidence="1">
    <location>
        <position position="81"/>
    </location>
</feature>
<proteinExistence type="predicted"/>
<name>A0ABD0PZJ3_CIRMR</name>
<dbReference type="EMBL" id="JAMKFB020000012">
    <property type="protein sequence ID" value="KAL0179172.1"/>
    <property type="molecule type" value="Genomic_DNA"/>
</dbReference>
<feature type="non-terminal residue" evidence="1">
    <location>
        <position position="1"/>
    </location>
</feature>
<reference evidence="1 2" key="1">
    <citation type="submission" date="2024-05" db="EMBL/GenBank/DDBJ databases">
        <title>Genome sequencing and assembly of Indian major carp, Cirrhinus mrigala (Hamilton, 1822).</title>
        <authorList>
            <person name="Mohindra V."/>
            <person name="Chowdhury L.M."/>
            <person name="Lal K."/>
            <person name="Jena J.K."/>
        </authorList>
    </citation>
    <scope>NUCLEOTIDE SEQUENCE [LARGE SCALE GENOMIC DNA]</scope>
    <source>
        <strain evidence="1">CM1030</strain>
        <tissue evidence="1">Blood</tissue>
    </source>
</reference>
<dbReference type="Proteomes" id="UP001529510">
    <property type="component" value="Unassembled WGS sequence"/>
</dbReference>
<dbReference type="AlphaFoldDB" id="A0ABD0PZJ3"/>
<accession>A0ABD0PZJ3</accession>
<evidence type="ECO:0000313" key="1">
    <source>
        <dbReference type="EMBL" id="KAL0179172.1"/>
    </source>
</evidence>
<comment type="caution">
    <text evidence="1">The sequence shown here is derived from an EMBL/GenBank/DDBJ whole genome shotgun (WGS) entry which is preliminary data.</text>
</comment>
<sequence length="81" mass="8980">EIRYLKEVIRENILGHARELCTALLSNEIGGPGSYLSLSTGVLTKRRPILELLVHASAVFYSGNRLLSPLFSIASQPQNMR</sequence>
<protein>
    <submittedName>
        <fullName evidence="1">Uncharacterized protein</fullName>
    </submittedName>
</protein>